<dbReference type="InterPro" id="IPR015659">
    <property type="entry name" value="Proline_oxidase"/>
</dbReference>
<dbReference type="Proteomes" id="UP000001822">
    <property type="component" value="Chromosome"/>
</dbReference>
<dbReference type="RefSeq" id="WP_011584123.1">
    <property type="nucleotide sequence ID" value="NC_008255.1"/>
</dbReference>
<reference evidence="3 4" key="1">
    <citation type="journal article" date="2007" name="Appl. Environ. Microbiol.">
        <title>Genome sequence of the cellulolytic gliding bacterium Cytophaga hutchinsonii.</title>
        <authorList>
            <person name="Xie G."/>
            <person name="Bruce D.C."/>
            <person name="Challacombe J.F."/>
            <person name="Chertkov O."/>
            <person name="Detter J.C."/>
            <person name="Gilna P."/>
            <person name="Han C.S."/>
            <person name="Lucas S."/>
            <person name="Misra M."/>
            <person name="Myers G.L."/>
            <person name="Richardson P."/>
            <person name="Tapia R."/>
            <person name="Thayer N."/>
            <person name="Thompson L.S."/>
            <person name="Brettin T.S."/>
            <person name="Henrissat B."/>
            <person name="Wilson D.B."/>
            <person name="McBride M.J."/>
        </authorList>
    </citation>
    <scope>NUCLEOTIDE SEQUENCE [LARGE SCALE GENOMIC DNA]</scope>
    <source>
        <strain evidence="4">ATCC 33406 / DSM 1761 / CIP 103989 / NBRC 15051 / NCIMB 9469 / D465</strain>
    </source>
</reference>
<name>A0A6N4SP26_CYTH3</name>
<evidence type="ECO:0000313" key="3">
    <source>
        <dbReference type="EMBL" id="ABG58007.1"/>
    </source>
</evidence>
<dbReference type="InterPro" id="IPR029041">
    <property type="entry name" value="FAD-linked_oxidoreductase-like"/>
</dbReference>
<dbReference type="KEGG" id="chu:CHU_0720"/>
<dbReference type="PANTHER" id="PTHR13914:SF0">
    <property type="entry name" value="PROLINE DEHYDROGENASE 1, MITOCHONDRIAL"/>
    <property type="match status" value="1"/>
</dbReference>
<evidence type="ECO:0000313" key="4">
    <source>
        <dbReference type="Proteomes" id="UP000001822"/>
    </source>
</evidence>
<proteinExistence type="predicted"/>
<dbReference type="GO" id="GO:0004657">
    <property type="term" value="F:proline dehydrogenase activity"/>
    <property type="evidence" value="ECO:0007669"/>
    <property type="project" value="InterPro"/>
</dbReference>
<dbReference type="Pfam" id="PF01619">
    <property type="entry name" value="Pro_dh"/>
    <property type="match status" value="1"/>
</dbReference>
<evidence type="ECO:0000256" key="1">
    <source>
        <dbReference type="ARBA" id="ARBA00023002"/>
    </source>
</evidence>
<evidence type="ECO:0000259" key="2">
    <source>
        <dbReference type="Pfam" id="PF01619"/>
    </source>
</evidence>
<gene>
    <name evidence="3" type="primary">pdh</name>
    <name evidence="3" type="ordered locus">CHU_0720</name>
</gene>
<dbReference type="GO" id="GO:0010133">
    <property type="term" value="P:L-proline catabolic process to L-glutamate"/>
    <property type="evidence" value="ECO:0007669"/>
    <property type="project" value="TreeGrafter"/>
</dbReference>
<sequence>MKTLHTINFSDTAIAFASKSTKELKHMKFLFRTMAWSKITNISVSFLKFALKYHFPIKNIVRNTLFKQFCGGETYWECGTTMEKLHASGIFSIPDYSVEGKEDEASFNQTVKELVKGIELAAGLPMVSFSVFKMSGIARFALLEKIQRGEQLSADESKEFDRVKERVTRLCFEAETHNVRLMVDAEETWIQTAIDVLYVGYMKRFNAQRPILFLTIQLYRKDGLERLKNMYAQAQKEGYHIGFKLVRGAYMEKERARANELKYPSPINDTKEQTDALYNQAVSFCLHEDIATCIATHNQLSIERAVREMDPKDQQISGFAQLYGMGDFLSYNLAHAGYNVSKYLPYGPLREVMPYLFRRAEENKSITGETTRELFFIEKELKRRKAAGFKLKA</sequence>
<keyword evidence="4" id="KW-1185">Reference proteome</keyword>
<dbReference type="AlphaFoldDB" id="A0A6N4SP26"/>
<dbReference type="PANTHER" id="PTHR13914">
    <property type="entry name" value="PROLINE OXIDASE"/>
    <property type="match status" value="1"/>
</dbReference>
<organism evidence="3 4">
    <name type="scientific">Cytophaga hutchinsonii (strain ATCC 33406 / DSM 1761 / CIP 103989 / NBRC 15051 / NCIMB 9469 / D465)</name>
    <dbReference type="NCBI Taxonomy" id="269798"/>
    <lineage>
        <taxon>Bacteria</taxon>
        <taxon>Pseudomonadati</taxon>
        <taxon>Bacteroidota</taxon>
        <taxon>Cytophagia</taxon>
        <taxon>Cytophagales</taxon>
        <taxon>Cytophagaceae</taxon>
        <taxon>Cytophaga</taxon>
    </lineage>
</organism>
<dbReference type="Gene3D" id="3.20.20.220">
    <property type="match status" value="1"/>
</dbReference>
<dbReference type="OrthoDB" id="1401444at2"/>
<keyword evidence="1 3" id="KW-0560">Oxidoreductase</keyword>
<accession>A0A6N4SP26</accession>
<feature type="domain" description="Proline dehydrogenase" evidence="2">
    <location>
        <begin position="80"/>
        <end position="370"/>
    </location>
</feature>
<dbReference type="EMBL" id="CP000383">
    <property type="protein sequence ID" value="ABG58007.1"/>
    <property type="molecule type" value="Genomic_DNA"/>
</dbReference>
<dbReference type="InterPro" id="IPR002872">
    <property type="entry name" value="Proline_DH_dom"/>
</dbReference>
<dbReference type="GO" id="GO:0071949">
    <property type="term" value="F:FAD binding"/>
    <property type="evidence" value="ECO:0007669"/>
    <property type="project" value="TreeGrafter"/>
</dbReference>
<dbReference type="SUPFAM" id="SSF51730">
    <property type="entry name" value="FAD-linked oxidoreductase"/>
    <property type="match status" value="1"/>
</dbReference>
<dbReference type="EC" id="1.5.99.8" evidence="3"/>
<protein>
    <submittedName>
        <fullName evidence="3">Proline dehydrogenase</fullName>
        <ecNumber evidence="3">1.5.99.8</ecNumber>
    </submittedName>
</protein>